<dbReference type="Proteomes" id="UP000830768">
    <property type="component" value="Chromosome 10"/>
</dbReference>
<dbReference type="EMBL" id="CP090038">
    <property type="protein sequence ID" value="UPL00502.1"/>
    <property type="molecule type" value="Genomic_DNA"/>
</dbReference>
<evidence type="ECO:0000313" key="2">
    <source>
        <dbReference type="Proteomes" id="UP000830768"/>
    </source>
</evidence>
<keyword evidence="2" id="KW-1185">Reference proteome</keyword>
<protein>
    <submittedName>
        <fullName evidence="1">Uncharacterized protein</fullName>
    </submittedName>
</protein>
<organism evidence="1 2">
    <name type="scientific">Fusarium solani subsp. cucurbitae</name>
    <name type="common">Neocosmosporum cucurbitae</name>
    <dbReference type="NCBI Taxonomy" id="2747967"/>
    <lineage>
        <taxon>Eukaryota</taxon>
        <taxon>Fungi</taxon>
        <taxon>Dikarya</taxon>
        <taxon>Ascomycota</taxon>
        <taxon>Pezizomycotina</taxon>
        <taxon>Sordariomycetes</taxon>
        <taxon>Hypocreomycetidae</taxon>
        <taxon>Hypocreales</taxon>
        <taxon>Nectriaceae</taxon>
        <taxon>Fusarium</taxon>
        <taxon>Fusarium solani species complex</taxon>
    </lineage>
</organism>
<gene>
    <name evidence="1" type="ORF">LCI18_011436</name>
</gene>
<accession>A0ACD3ZH97</accession>
<name>A0ACD3ZH97_FUSSC</name>
<proteinExistence type="predicted"/>
<evidence type="ECO:0000313" key="1">
    <source>
        <dbReference type="EMBL" id="UPL00502.1"/>
    </source>
</evidence>
<reference evidence="1" key="1">
    <citation type="submission" date="2021-11" db="EMBL/GenBank/DDBJ databases">
        <title>Fusarium solani-melongenae Genome sequencing and assembly.</title>
        <authorList>
            <person name="Xie S."/>
            <person name="Huang L."/>
            <person name="Zhang X."/>
        </authorList>
    </citation>
    <scope>NUCLEOTIDE SEQUENCE</scope>
    <source>
        <strain evidence="1">CRI 24-3</strain>
    </source>
</reference>
<sequence length="526" mass="58219">MSTRPGSCHNCRRSRLKCDRSLPHCLKCTSRRQSCLGYGTLLRWEKGMASRGKLAGVTSDDINKIQKGDTTSTLQPPWPSIVSTRQPPFANSRSNSPRSLPRSLIDPLSRNLDCLSRRYLDYFASDVCRDLVLYDIPQHNPFRELIPMAYQHPMLLQAIIASSALHMSNACQRSSSSSSIVTTIASTQSSTSLVSSLSVVSHITSRSETFHDALRAKQQALCLLKSALEDMPSADVDVILAVVLLLIGFELIDSGRDSWIFHVNGARMIIEKLIASGPGMETTLSPLRSWLVSNCLVYDLLGSSFANSYLPHSGGLSTTTMSLLQDAEGNHCSSFPAALLPLIQAGAQLLKMNDVSTFQDALITPGQHDALHLLHAAKSFDPAVWAINLQSRSPTDDLLHRTIIASAHRAAVCVYLSRVILALWPSTVLPDDLEILAAEIITHLSNMHPGDALFTATAWPAFIAGLETVDLTNRAWVVRRFQELWEVEPWGLTREALEALRTIWEEEENWNWIEKLKNMGTDWLIA</sequence>